<dbReference type="Proteomes" id="UP000183832">
    <property type="component" value="Unassembled WGS sequence"/>
</dbReference>
<evidence type="ECO:0000313" key="2">
    <source>
        <dbReference type="Proteomes" id="UP000183832"/>
    </source>
</evidence>
<reference evidence="1 2" key="1">
    <citation type="submission" date="2015-04" db="EMBL/GenBank/DDBJ databases">
        <authorList>
            <person name="Syromyatnikov M.Y."/>
            <person name="Popov V.N."/>
        </authorList>
    </citation>
    <scope>NUCLEOTIDE SEQUENCE [LARGE SCALE GENOMIC DNA]</scope>
</reference>
<sequence length="103" mass="12103">MQIFDKFHANNSSSEEMNLQVSHKMSLNINKLTILQHLKFVFPERNEDKLSSSNLKMHNNSQGNPLETRIALKTSAPKLLHNSLLLNKNRFIIRIEQRRKKKH</sequence>
<dbReference type="EMBL" id="CVRI01000022">
    <property type="protein sequence ID" value="CRK92067.1"/>
    <property type="molecule type" value="Genomic_DNA"/>
</dbReference>
<dbReference type="AlphaFoldDB" id="A0A1J1HVQ8"/>
<organism evidence="1 2">
    <name type="scientific">Clunio marinus</name>
    <dbReference type="NCBI Taxonomy" id="568069"/>
    <lineage>
        <taxon>Eukaryota</taxon>
        <taxon>Metazoa</taxon>
        <taxon>Ecdysozoa</taxon>
        <taxon>Arthropoda</taxon>
        <taxon>Hexapoda</taxon>
        <taxon>Insecta</taxon>
        <taxon>Pterygota</taxon>
        <taxon>Neoptera</taxon>
        <taxon>Endopterygota</taxon>
        <taxon>Diptera</taxon>
        <taxon>Nematocera</taxon>
        <taxon>Chironomoidea</taxon>
        <taxon>Chironomidae</taxon>
        <taxon>Clunio</taxon>
    </lineage>
</organism>
<evidence type="ECO:0000313" key="1">
    <source>
        <dbReference type="EMBL" id="CRK92067.1"/>
    </source>
</evidence>
<accession>A0A1J1HVQ8</accession>
<proteinExistence type="predicted"/>
<gene>
    <name evidence="1" type="ORF">CLUMA_CG005647</name>
</gene>
<keyword evidence="2" id="KW-1185">Reference proteome</keyword>
<protein>
    <submittedName>
        <fullName evidence="1">CLUMA_CG005647, isoform A</fullName>
    </submittedName>
</protein>
<name>A0A1J1HVQ8_9DIPT</name>